<organism evidence="2 3">
    <name type="scientific">Funneliformis geosporum</name>
    <dbReference type="NCBI Taxonomy" id="1117311"/>
    <lineage>
        <taxon>Eukaryota</taxon>
        <taxon>Fungi</taxon>
        <taxon>Fungi incertae sedis</taxon>
        <taxon>Mucoromycota</taxon>
        <taxon>Glomeromycotina</taxon>
        <taxon>Glomeromycetes</taxon>
        <taxon>Glomerales</taxon>
        <taxon>Glomeraceae</taxon>
        <taxon>Funneliformis</taxon>
    </lineage>
</organism>
<comment type="caution">
    <text evidence="2">The sequence shown here is derived from an EMBL/GenBank/DDBJ whole genome shotgun (WGS) entry which is preliminary data.</text>
</comment>
<evidence type="ECO:0000313" key="2">
    <source>
        <dbReference type="EMBL" id="CAI2162506.1"/>
    </source>
</evidence>
<keyword evidence="3" id="KW-1185">Reference proteome</keyword>
<dbReference type="PROSITE" id="PS51886">
    <property type="entry name" value="TLDC"/>
    <property type="match status" value="1"/>
</dbReference>
<reference evidence="2" key="1">
    <citation type="submission" date="2022-08" db="EMBL/GenBank/DDBJ databases">
        <authorList>
            <person name="Kallberg Y."/>
            <person name="Tangrot J."/>
            <person name="Rosling A."/>
        </authorList>
    </citation>
    <scope>NUCLEOTIDE SEQUENCE</scope>
    <source>
        <strain evidence="2">Wild A</strain>
    </source>
</reference>
<name>A0A9W4WTI7_9GLOM</name>
<evidence type="ECO:0000313" key="3">
    <source>
        <dbReference type="Proteomes" id="UP001153678"/>
    </source>
</evidence>
<protein>
    <submittedName>
        <fullName evidence="2">19911_t:CDS:1</fullName>
    </submittedName>
</protein>
<dbReference type="OrthoDB" id="2381294at2759"/>
<feature type="domain" description="TLDc" evidence="1">
    <location>
        <begin position="315"/>
        <end position="487"/>
    </location>
</feature>
<evidence type="ECO:0000259" key="1">
    <source>
        <dbReference type="PROSITE" id="PS51886"/>
    </source>
</evidence>
<proteinExistence type="predicted"/>
<accession>A0A9W4WTI7</accession>
<dbReference type="AlphaFoldDB" id="A0A9W4WTI7"/>
<gene>
    <name evidence="2" type="ORF">FWILDA_LOCUS592</name>
</gene>
<dbReference type="EMBL" id="CAMKVN010000040">
    <property type="protein sequence ID" value="CAI2162506.1"/>
    <property type="molecule type" value="Genomic_DNA"/>
</dbReference>
<sequence>MSSRTFTDDHEISRIRIGAYNPINWKRDIHKKVDIDVFCEFHNRFYEQLIGLKEERYRIEKWDIFTIGRKDNQPMMMIESDFFELIATWIGRKDPVNSRYTASNMSYKFTPIFLMKDDTDFYYQNRKYYNRSYDGLLPTMTYHHGPSLMIMKLQTSGKLIGGYYPIGTKKGFFRFDDYQYATESFVFSSEDVHGANHVLSRVKNPDKAIRISSPESFHPNFTLLGFGKSLSSSLNINFKEDDSVSCRIKQDEFYEQPAIMSEGDYKLDEWEISDAGQTSSRNYNRAKFDREKHTRNREMYNRIPPRIDSPEGFIETFDEDFVLLIASWIGRREVPYTYMNMQYQFKLLFDKDDRTTLPRKYYNQSNFYSLPAMKCHHGPSLMIMRIKSSKEIIGAYNPISWQLDLPNGKDNYVRTTESFIFSSKDVLGNDHRLSRVKEFDKAIIQTKVHPNAVLLKFGEDLTTFYHHGFENEFEPDNGWEMRTSFLT</sequence>
<dbReference type="InterPro" id="IPR006571">
    <property type="entry name" value="TLDc_dom"/>
</dbReference>
<dbReference type="Proteomes" id="UP001153678">
    <property type="component" value="Unassembled WGS sequence"/>
</dbReference>